<dbReference type="SUPFAM" id="SSF53271">
    <property type="entry name" value="PRTase-like"/>
    <property type="match status" value="1"/>
</dbReference>
<accession>A0A4V3DG78</accession>
<dbReference type="CDD" id="cd06223">
    <property type="entry name" value="PRTases_typeI"/>
    <property type="match status" value="1"/>
</dbReference>
<dbReference type="Gene3D" id="3.40.50.2020">
    <property type="match status" value="1"/>
</dbReference>
<dbReference type="RefSeq" id="WP_133562560.1">
    <property type="nucleotide sequence ID" value="NZ_SNZA01000003.1"/>
</dbReference>
<sequence length="240" mass="27366">MTLKNLSTRLTTLVYKRILKNQCCVCEITDEGSLCKTCRQLLANNQYHCQRCARPAQTMLTLCGECQTSTIHLDRIIAPLRYEGLCRGLIRKAKFEQQPHLLYPLIELLAEHILQQDIELPTDWCLIPTSDESLKTRGFCQTTLIYRQLKRQLAEHMTSPIKLFPLVRTSSISAQHTRSKQERHKLSHRHFSTNNTAMPKHIVLIDDIVTTGSTLNACAETLLRSGAERVTALTLARTPE</sequence>
<dbReference type="Pfam" id="PF00156">
    <property type="entry name" value="Pribosyltran"/>
    <property type="match status" value="1"/>
</dbReference>
<evidence type="ECO:0000313" key="4">
    <source>
        <dbReference type="Proteomes" id="UP000295729"/>
    </source>
</evidence>
<feature type="domain" description="Phosphoribosyltransferase" evidence="2">
    <location>
        <begin position="173"/>
        <end position="239"/>
    </location>
</feature>
<dbReference type="AlphaFoldDB" id="A0A4V3DG78"/>
<gene>
    <name evidence="3" type="ORF">C8D85_2188</name>
</gene>
<comment type="similarity">
    <text evidence="1">Belongs to the ComF/GntX family.</text>
</comment>
<protein>
    <submittedName>
        <fullName evidence="3">ComF family protein</fullName>
    </submittedName>
</protein>
<proteinExistence type="inferred from homology"/>
<keyword evidence="4" id="KW-1185">Reference proteome</keyword>
<dbReference type="Proteomes" id="UP000295729">
    <property type="component" value="Unassembled WGS sequence"/>
</dbReference>
<comment type="caution">
    <text evidence="3">The sequence shown here is derived from an EMBL/GenBank/DDBJ whole genome shotgun (WGS) entry which is preliminary data.</text>
</comment>
<organism evidence="3 4">
    <name type="scientific">Marinomonas communis</name>
    <dbReference type="NCBI Taxonomy" id="28254"/>
    <lineage>
        <taxon>Bacteria</taxon>
        <taxon>Pseudomonadati</taxon>
        <taxon>Pseudomonadota</taxon>
        <taxon>Gammaproteobacteria</taxon>
        <taxon>Oceanospirillales</taxon>
        <taxon>Oceanospirillaceae</taxon>
        <taxon>Marinomonas</taxon>
    </lineage>
</organism>
<dbReference type="OrthoDB" id="9793412at2"/>
<name>A0A4V3DG78_9GAMM</name>
<reference evidence="3 4" key="1">
    <citation type="submission" date="2019-03" db="EMBL/GenBank/DDBJ databases">
        <title>Genomic Encyclopedia of Type Strains, Phase IV (KMG-IV): sequencing the most valuable type-strain genomes for metagenomic binning, comparative biology and taxonomic classification.</title>
        <authorList>
            <person name="Goeker M."/>
        </authorList>
    </citation>
    <scope>NUCLEOTIDE SEQUENCE [LARGE SCALE GENOMIC DNA]</scope>
    <source>
        <strain evidence="3 4">DSM 5604</strain>
    </source>
</reference>
<dbReference type="EMBL" id="SNZA01000003">
    <property type="protein sequence ID" value="TDR13311.1"/>
    <property type="molecule type" value="Genomic_DNA"/>
</dbReference>
<dbReference type="InterPro" id="IPR000836">
    <property type="entry name" value="PRTase_dom"/>
</dbReference>
<evidence type="ECO:0000256" key="1">
    <source>
        <dbReference type="ARBA" id="ARBA00008007"/>
    </source>
</evidence>
<dbReference type="InterPro" id="IPR029057">
    <property type="entry name" value="PRTase-like"/>
</dbReference>
<dbReference type="PANTHER" id="PTHR47505">
    <property type="entry name" value="DNA UTILIZATION PROTEIN YHGH"/>
    <property type="match status" value="1"/>
</dbReference>
<dbReference type="PANTHER" id="PTHR47505:SF1">
    <property type="entry name" value="DNA UTILIZATION PROTEIN YHGH"/>
    <property type="match status" value="1"/>
</dbReference>
<dbReference type="InterPro" id="IPR051910">
    <property type="entry name" value="ComF/GntX_DNA_util-trans"/>
</dbReference>
<evidence type="ECO:0000259" key="2">
    <source>
        <dbReference type="Pfam" id="PF00156"/>
    </source>
</evidence>
<evidence type="ECO:0000313" key="3">
    <source>
        <dbReference type="EMBL" id="TDR13311.1"/>
    </source>
</evidence>